<dbReference type="Gene3D" id="3.40.50.10140">
    <property type="entry name" value="Toll/interleukin-1 receptor homology (TIR) domain"/>
    <property type="match status" value="1"/>
</dbReference>
<dbReference type="SUPFAM" id="SSF52200">
    <property type="entry name" value="Toll/Interleukin receptor TIR domain"/>
    <property type="match status" value="1"/>
</dbReference>
<accession>A0A413PIQ9</accession>
<dbReference type="RefSeq" id="WP_118329849.1">
    <property type="nucleotide sequence ID" value="NZ_QSEP01000204.1"/>
</dbReference>
<evidence type="ECO:0000313" key="3">
    <source>
        <dbReference type="Proteomes" id="UP000286561"/>
    </source>
</evidence>
<dbReference type="InterPro" id="IPR035897">
    <property type="entry name" value="Toll_tir_struct_dom_sf"/>
</dbReference>
<dbReference type="InterPro" id="IPR015032">
    <property type="entry name" value="ThsB__TIR-like_domain"/>
</dbReference>
<protein>
    <recommendedName>
        <fullName evidence="1">Thoeris protein ThsB TIR-like domain-containing protein</fullName>
    </recommendedName>
</protein>
<reference evidence="2 3" key="1">
    <citation type="submission" date="2018-08" db="EMBL/GenBank/DDBJ databases">
        <title>A genome reference for cultivated species of the human gut microbiota.</title>
        <authorList>
            <person name="Zou Y."/>
            <person name="Xue W."/>
            <person name="Luo G."/>
        </authorList>
    </citation>
    <scope>NUCLEOTIDE SEQUENCE [LARGE SCALE GENOMIC DNA]</scope>
    <source>
        <strain evidence="2 3">AM48-23BH</strain>
    </source>
</reference>
<organism evidence="2 3">
    <name type="scientific">Anaerobutyricum hallii</name>
    <dbReference type="NCBI Taxonomy" id="39488"/>
    <lineage>
        <taxon>Bacteria</taxon>
        <taxon>Bacillati</taxon>
        <taxon>Bacillota</taxon>
        <taxon>Clostridia</taxon>
        <taxon>Lachnospirales</taxon>
        <taxon>Lachnospiraceae</taxon>
        <taxon>Anaerobutyricum</taxon>
    </lineage>
</organism>
<dbReference type="Proteomes" id="UP000286561">
    <property type="component" value="Unassembled WGS sequence"/>
</dbReference>
<evidence type="ECO:0000259" key="1">
    <source>
        <dbReference type="Pfam" id="PF08937"/>
    </source>
</evidence>
<dbReference type="Pfam" id="PF08937">
    <property type="entry name" value="ThsB_TIR"/>
    <property type="match status" value="1"/>
</dbReference>
<feature type="domain" description="Thoeris protein ThsB TIR-like" evidence="1">
    <location>
        <begin position="6"/>
        <end position="97"/>
    </location>
</feature>
<gene>
    <name evidence="2" type="ORF">DW972_15375</name>
</gene>
<name>A0A413PIQ9_9FIRM</name>
<evidence type="ECO:0000313" key="2">
    <source>
        <dbReference type="EMBL" id="RGZ75915.1"/>
    </source>
</evidence>
<dbReference type="EMBL" id="QSEP01000204">
    <property type="protein sequence ID" value="RGZ75915.1"/>
    <property type="molecule type" value="Genomic_DNA"/>
</dbReference>
<comment type="caution">
    <text evidence="2">The sequence shown here is derived from an EMBL/GenBank/DDBJ whole genome shotgun (WGS) entry which is preliminary data.</text>
</comment>
<sequence length="203" mass="23771">MAHKTFISYKWSEAQDLRDEIIEALGEDATYYKGETSDSPDLTDTSTENIKKNLKDMMYDTSVTIVILSPNMTESNWIDWEIEYCLKEITRKDRTSHTNGVVGVIMKVDGDYNWFKEKSINCHGNSTISYKMDKVFNIISENHFNSNPEQWHCAECRTYDRLNGSYITFVEEEDFLENPEKYINNAYDKSENDARGYDIVKQR</sequence>
<dbReference type="AlphaFoldDB" id="A0A413PIQ9"/>
<proteinExistence type="predicted"/>